<dbReference type="RefSeq" id="XP_006824371.1">
    <property type="nucleotide sequence ID" value="XM_006824308.1"/>
</dbReference>
<reference evidence="14" key="1">
    <citation type="submission" date="2025-08" db="UniProtKB">
        <authorList>
            <consortium name="RefSeq"/>
        </authorList>
    </citation>
    <scope>IDENTIFICATION</scope>
    <source>
        <tissue evidence="14">Testes</tissue>
    </source>
</reference>
<evidence type="ECO:0000256" key="4">
    <source>
        <dbReference type="ARBA" id="ARBA00022989"/>
    </source>
</evidence>
<feature type="transmembrane region" description="Helical" evidence="11">
    <location>
        <begin position="505"/>
        <end position="523"/>
    </location>
</feature>
<feature type="region of interest" description="Disordered" evidence="10">
    <location>
        <begin position="456"/>
        <end position="503"/>
    </location>
</feature>
<feature type="region of interest" description="Disordered" evidence="10">
    <location>
        <begin position="418"/>
        <end position="438"/>
    </location>
</feature>
<dbReference type="PROSITE" id="PS50262">
    <property type="entry name" value="G_PROTEIN_RECEP_F1_2"/>
    <property type="match status" value="1"/>
</dbReference>
<evidence type="ECO:0000256" key="5">
    <source>
        <dbReference type="ARBA" id="ARBA00023040"/>
    </source>
</evidence>
<dbReference type="Proteomes" id="UP000694865">
    <property type="component" value="Unplaced"/>
</dbReference>
<comment type="similarity">
    <text evidence="9">Belongs to the G-protein coupled receptor 1 family.</text>
</comment>
<evidence type="ECO:0000256" key="2">
    <source>
        <dbReference type="ARBA" id="ARBA00022475"/>
    </source>
</evidence>
<dbReference type="PANTHER" id="PTHR24248:SF120">
    <property type="entry name" value="G-PROTEIN COUPLED RECEPTORS FAMILY 1 PROFILE DOMAIN-CONTAINING PROTEIN"/>
    <property type="match status" value="1"/>
</dbReference>
<sequence>MERAWLTHFGNSLGAMHEATGRADEVLFTTTSSGFFSSHNGASKQLSQSFESNPYTASWTPGSASTWFIGNSTVQPTTEFLLPESPYSSGLIIILMTAAVTITVFAIVGNTLIIAAFITTRRLRKLTIYFYFSLAISDLAAGLLVMPFMISFTLNSYWKFGKTICVVWLCIDMFVYSTSVYHMCVICLDRFLAVKYPFRYRVKRTKKLILTFIGVAWGLGLVTEVPITILYEHIVGESVIDYRVECDVEWVGNAIVTICSFLVTVVIPFFFMLILYGQIFYIIRKRGEALKASTLRASSGETNEIKEDAQSKKHFSVAGLFSKRLKAEKDCGDANESKSVGDKKENKSSNKTPIKLRWTFWPGKQKSYDLSDIVADNGDPGTGCVAAAKYNRRSDEVILSSYVNIGFSFDEFSTGSSQGLKDNCSEQTPNDLHQITSDENVSPAFYSNQSLEIESSLNNNTEPSSANTVEENTRNRDRTHPNTIKKKTVNETHHKSSGKSRSSEVRAATTLGILLGVFLITWLPWKITTIVDAFANTYTFPDVWYDIAIWLQYSNSMINPFLYVFREKNFRIAIKRILCRVFCCRKNASSSPVYSTGSRSSVATVSRKTSPHRK</sequence>
<evidence type="ECO:0000256" key="9">
    <source>
        <dbReference type="RuleBase" id="RU000688"/>
    </source>
</evidence>
<feature type="transmembrane region" description="Helical" evidence="11">
    <location>
        <begin position="208"/>
        <end position="231"/>
    </location>
</feature>
<dbReference type="InterPro" id="IPR000276">
    <property type="entry name" value="GPCR_Rhodpsn"/>
</dbReference>
<keyword evidence="13" id="KW-1185">Reference proteome</keyword>
<feature type="transmembrane region" description="Helical" evidence="11">
    <location>
        <begin position="166"/>
        <end position="188"/>
    </location>
</feature>
<evidence type="ECO:0000256" key="11">
    <source>
        <dbReference type="SAM" id="Phobius"/>
    </source>
</evidence>
<dbReference type="PANTHER" id="PTHR24248">
    <property type="entry name" value="ADRENERGIC RECEPTOR-RELATED G-PROTEIN COUPLED RECEPTOR"/>
    <property type="match status" value="1"/>
</dbReference>
<dbReference type="Pfam" id="PF00001">
    <property type="entry name" value="7tm_1"/>
    <property type="match status" value="1"/>
</dbReference>
<feature type="transmembrane region" description="Helical" evidence="11">
    <location>
        <begin position="251"/>
        <end position="276"/>
    </location>
</feature>
<evidence type="ECO:0000313" key="14">
    <source>
        <dbReference type="RefSeq" id="XP_006824371.1"/>
    </source>
</evidence>
<dbReference type="Gene3D" id="1.20.1070.10">
    <property type="entry name" value="Rhodopsin 7-helix transmembrane proteins"/>
    <property type="match status" value="2"/>
</dbReference>
<dbReference type="PROSITE" id="PS00237">
    <property type="entry name" value="G_PROTEIN_RECEP_F1_1"/>
    <property type="match status" value="1"/>
</dbReference>
<name>A0ABM0MWI0_SACKO</name>
<organism evidence="13 14">
    <name type="scientific">Saccoglossus kowalevskii</name>
    <name type="common">Acorn worm</name>
    <dbReference type="NCBI Taxonomy" id="10224"/>
    <lineage>
        <taxon>Eukaryota</taxon>
        <taxon>Metazoa</taxon>
        <taxon>Hemichordata</taxon>
        <taxon>Enteropneusta</taxon>
        <taxon>Harrimaniidae</taxon>
        <taxon>Saccoglossus</taxon>
    </lineage>
</organism>
<feature type="compositionally biased region" description="Basic and acidic residues" evidence="10">
    <location>
        <begin position="471"/>
        <end position="480"/>
    </location>
</feature>
<dbReference type="PRINTS" id="PR00237">
    <property type="entry name" value="GPCRRHODOPSN"/>
</dbReference>
<keyword evidence="2" id="KW-1003">Cell membrane</keyword>
<keyword evidence="3 9" id="KW-0812">Transmembrane</keyword>
<dbReference type="SMART" id="SM01381">
    <property type="entry name" value="7TM_GPCR_Srsx"/>
    <property type="match status" value="1"/>
</dbReference>
<keyword evidence="7 9" id="KW-0675">Receptor</keyword>
<keyword evidence="4 11" id="KW-1133">Transmembrane helix</keyword>
<evidence type="ECO:0000256" key="7">
    <source>
        <dbReference type="ARBA" id="ARBA00023170"/>
    </source>
</evidence>
<feature type="domain" description="G-protein coupled receptors family 1 profile" evidence="12">
    <location>
        <begin position="109"/>
        <end position="563"/>
    </location>
</feature>
<evidence type="ECO:0000256" key="6">
    <source>
        <dbReference type="ARBA" id="ARBA00023136"/>
    </source>
</evidence>
<dbReference type="SUPFAM" id="SSF81321">
    <property type="entry name" value="Family A G protein-coupled receptor-like"/>
    <property type="match status" value="1"/>
</dbReference>
<evidence type="ECO:0000256" key="1">
    <source>
        <dbReference type="ARBA" id="ARBA00004651"/>
    </source>
</evidence>
<dbReference type="GeneID" id="102807429"/>
<protein>
    <submittedName>
        <fullName evidence="14">Histamine H4 receptor-like</fullName>
    </submittedName>
</protein>
<evidence type="ECO:0000256" key="8">
    <source>
        <dbReference type="ARBA" id="ARBA00023224"/>
    </source>
</evidence>
<keyword evidence="6 11" id="KW-0472">Membrane</keyword>
<comment type="subcellular location">
    <subcellularLocation>
        <location evidence="1">Cell membrane</location>
        <topology evidence="1">Multi-pass membrane protein</topology>
    </subcellularLocation>
</comment>
<feature type="transmembrane region" description="Helical" evidence="11">
    <location>
        <begin position="91"/>
        <end position="118"/>
    </location>
</feature>
<keyword evidence="5 9" id="KW-0297">G-protein coupled receptor</keyword>
<proteinExistence type="inferred from homology"/>
<evidence type="ECO:0000256" key="3">
    <source>
        <dbReference type="ARBA" id="ARBA00022692"/>
    </source>
</evidence>
<gene>
    <name evidence="14" type="primary">LOC102807429</name>
</gene>
<evidence type="ECO:0000313" key="13">
    <source>
        <dbReference type="Proteomes" id="UP000694865"/>
    </source>
</evidence>
<accession>A0ABM0MWI0</accession>
<evidence type="ECO:0000259" key="12">
    <source>
        <dbReference type="PROSITE" id="PS50262"/>
    </source>
</evidence>
<dbReference type="InterPro" id="IPR017452">
    <property type="entry name" value="GPCR_Rhodpsn_7TM"/>
</dbReference>
<feature type="compositionally biased region" description="Polar residues" evidence="10">
    <location>
        <begin position="456"/>
        <end position="470"/>
    </location>
</feature>
<keyword evidence="8 9" id="KW-0807">Transducer</keyword>
<feature type="transmembrane region" description="Helical" evidence="11">
    <location>
        <begin position="130"/>
        <end position="154"/>
    </location>
</feature>
<evidence type="ECO:0000256" key="10">
    <source>
        <dbReference type="SAM" id="MobiDB-lite"/>
    </source>
</evidence>
<feature type="transmembrane region" description="Helical" evidence="11">
    <location>
        <begin position="543"/>
        <end position="565"/>
    </location>
</feature>